<evidence type="ECO:0000313" key="1">
    <source>
        <dbReference type="EMBL" id="JAH45304.1"/>
    </source>
</evidence>
<accession>A0A0E9SVD2</accession>
<reference evidence="1" key="2">
    <citation type="journal article" date="2015" name="Fish Shellfish Immunol.">
        <title>Early steps in the European eel (Anguilla anguilla)-Vibrio vulnificus interaction in the gills: Role of the RtxA13 toxin.</title>
        <authorList>
            <person name="Callol A."/>
            <person name="Pajuelo D."/>
            <person name="Ebbesson L."/>
            <person name="Teles M."/>
            <person name="MacKenzie S."/>
            <person name="Amaro C."/>
        </authorList>
    </citation>
    <scope>NUCLEOTIDE SEQUENCE</scope>
</reference>
<dbReference type="AlphaFoldDB" id="A0A0E9SVD2"/>
<dbReference type="EMBL" id="GBXM01063273">
    <property type="protein sequence ID" value="JAH45304.1"/>
    <property type="molecule type" value="Transcribed_RNA"/>
</dbReference>
<protein>
    <submittedName>
        <fullName evidence="1">Uncharacterized protein</fullName>
    </submittedName>
</protein>
<name>A0A0E9SVD2_ANGAN</name>
<proteinExistence type="predicted"/>
<organism evidence="1">
    <name type="scientific">Anguilla anguilla</name>
    <name type="common">European freshwater eel</name>
    <name type="synonym">Muraena anguilla</name>
    <dbReference type="NCBI Taxonomy" id="7936"/>
    <lineage>
        <taxon>Eukaryota</taxon>
        <taxon>Metazoa</taxon>
        <taxon>Chordata</taxon>
        <taxon>Craniata</taxon>
        <taxon>Vertebrata</taxon>
        <taxon>Euteleostomi</taxon>
        <taxon>Actinopterygii</taxon>
        <taxon>Neopterygii</taxon>
        <taxon>Teleostei</taxon>
        <taxon>Anguilliformes</taxon>
        <taxon>Anguillidae</taxon>
        <taxon>Anguilla</taxon>
    </lineage>
</organism>
<sequence length="26" mass="2971">MSEIALHATRNKISNVDIVLHCKQLH</sequence>
<reference evidence="1" key="1">
    <citation type="submission" date="2014-11" db="EMBL/GenBank/DDBJ databases">
        <authorList>
            <person name="Amaro Gonzalez C."/>
        </authorList>
    </citation>
    <scope>NUCLEOTIDE SEQUENCE</scope>
</reference>